<evidence type="ECO:0000256" key="6">
    <source>
        <dbReference type="ARBA" id="ARBA00022824"/>
    </source>
</evidence>
<accession>A0A9P6D1N2</accession>
<evidence type="ECO:0000256" key="8">
    <source>
        <dbReference type="ARBA" id="ARBA00023098"/>
    </source>
</evidence>
<evidence type="ECO:0000256" key="4">
    <source>
        <dbReference type="ARBA" id="ARBA00022691"/>
    </source>
</evidence>
<dbReference type="OrthoDB" id="422086at2759"/>
<reference evidence="14" key="1">
    <citation type="submission" date="2020-11" db="EMBL/GenBank/DDBJ databases">
        <authorList>
            <consortium name="DOE Joint Genome Institute"/>
            <person name="Ahrendt S."/>
            <person name="Riley R."/>
            <person name="Andreopoulos W."/>
            <person name="Labutti K."/>
            <person name="Pangilinan J."/>
            <person name="Ruiz-Duenas F.J."/>
            <person name="Barrasa J.M."/>
            <person name="Sanchez-Garcia M."/>
            <person name="Camarero S."/>
            <person name="Miyauchi S."/>
            <person name="Serrano A."/>
            <person name="Linde D."/>
            <person name="Babiker R."/>
            <person name="Drula E."/>
            <person name="Ayuso-Fernandez I."/>
            <person name="Pacheco R."/>
            <person name="Padilla G."/>
            <person name="Ferreira P."/>
            <person name="Barriuso J."/>
            <person name="Kellner H."/>
            <person name="Castanera R."/>
            <person name="Alfaro M."/>
            <person name="Ramirez L."/>
            <person name="Pisabarro A.G."/>
            <person name="Kuo A."/>
            <person name="Tritt A."/>
            <person name="Lipzen A."/>
            <person name="He G."/>
            <person name="Yan M."/>
            <person name="Ng V."/>
            <person name="Cullen D."/>
            <person name="Martin F."/>
            <person name="Rosso M.-N."/>
            <person name="Henrissat B."/>
            <person name="Hibbett D."/>
            <person name="Martinez A.T."/>
            <person name="Grigoriev I.V."/>
        </authorList>
    </citation>
    <scope>NUCLEOTIDE SEQUENCE</scope>
    <source>
        <strain evidence="14">CIRM-BRFM 674</strain>
    </source>
</reference>
<dbReference type="Proteomes" id="UP000807469">
    <property type="component" value="Unassembled WGS sequence"/>
</dbReference>
<keyword evidence="11" id="KW-1208">Phospholipid metabolism</keyword>
<feature type="transmembrane region" description="Helical" evidence="12">
    <location>
        <begin position="153"/>
        <end position="172"/>
    </location>
</feature>
<dbReference type="PANTHER" id="PTHR12714">
    <property type="entry name" value="PROTEIN-S ISOPRENYLCYSTEINE O-METHYLTRANSFERASE"/>
    <property type="match status" value="1"/>
</dbReference>
<dbReference type="GO" id="GO:0012505">
    <property type="term" value="C:endomembrane system"/>
    <property type="evidence" value="ECO:0007669"/>
    <property type="project" value="UniProtKB-SubCell"/>
</dbReference>
<dbReference type="PANTHER" id="PTHR12714:SF9">
    <property type="entry name" value="PROTEIN-S-ISOPRENYLCYSTEINE O-METHYLTRANSFERASE"/>
    <property type="match status" value="1"/>
</dbReference>
<comment type="caution">
    <text evidence="14">The sequence shown here is derived from an EMBL/GenBank/DDBJ whole genome shotgun (WGS) entry which is preliminary data.</text>
</comment>
<keyword evidence="10" id="KW-0594">Phospholipid biosynthesis</keyword>
<gene>
    <name evidence="14" type="ORF">BDN70DRAFT_877752</name>
</gene>
<evidence type="ECO:0008006" key="16">
    <source>
        <dbReference type="Google" id="ProtNLM"/>
    </source>
</evidence>
<evidence type="ECO:0000256" key="9">
    <source>
        <dbReference type="ARBA" id="ARBA00023136"/>
    </source>
</evidence>
<dbReference type="Gene3D" id="1.20.120.1630">
    <property type="match status" value="1"/>
</dbReference>
<evidence type="ECO:0000256" key="3">
    <source>
        <dbReference type="ARBA" id="ARBA00022603"/>
    </source>
</evidence>
<dbReference type="GO" id="GO:0008168">
    <property type="term" value="F:methyltransferase activity"/>
    <property type="evidence" value="ECO:0007669"/>
    <property type="project" value="UniProtKB-KW"/>
</dbReference>
<evidence type="ECO:0000256" key="5">
    <source>
        <dbReference type="ARBA" id="ARBA00022692"/>
    </source>
</evidence>
<comment type="subcellular location">
    <subcellularLocation>
        <location evidence="1">Endomembrane system</location>
        <topology evidence="1">Multi-pass membrane protein</topology>
    </subcellularLocation>
</comment>
<feature type="transmembrane region" description="Helical" evidence="12">
    <location>
        <begin position="99"/>
        <end position="119"/>
    </location>
</feature>
<evidence type="ECO:0000256" key="12">
    <source>
        <dbReference type="SAM" id="Phobius"/>
    </source>
</evidence>
<keyword evidence="3" id="KW-0808">Transferase</keyword>
<feature type="chain" id="PRO_5040141258" description="Protein-S-isoprenylcysteine O-methyltransferase" evidence="13">
    <location>
        <begin position="23"/>
        <end position="240"/>
    </location>
</feature>
<feature type="transmembrane region" description="Helical" evidence="12">
    <location>
        <begin position="51"/>
        <end position="72"/>
    </location>
</feature>
<name>A0A9P6D1N2_9AGAR</name>
<dbReference type="GO" id="GO:0032259">
    <property type="term" value="P:methylation"/>
    <property type="evidence" value="ECO:0007669"/>
    <property type="project" value="UniProtKB-KW"/>
</dbReference>
<keyword evidence="2" id="KW-0444">Lipid biosynthesis</keyword>
<dbReference type="InterPro" id="IPR007318">
    <property type="entry name" value="Phopholipid_MeTrfase"/>
</dbReference>
<keyword evidence="5 12" id="KW-0812">Transmembrane</keyword>
<evidence type="ECO:0000256" key="7">
    <source>
        <dbReference type="ARBA" id="ARBA00022989"/>
    </source>
</evidence>
<organism evidence="14 15">
    <name type="scientific">Pholiota conissans</name>
    <dbReference type="NCBI Taxonomy" id="109636"/>
    <lineage>
        <taxon>Eukaryota</taxon>
        <taxon>Fungi</taxon>
        <taxon>Dikarya</taxon>
        <taxon>Basidiomycota</taxon>
        <taxon>Agaricomycotina</taxon>
        <taxon>Agaricomycetes</taxon>
        <taxon>Agaricomycetidae</taxon>
        <taxon>Agaricales</taxon>
        <taxon>Agaricineae</taxon>
        <taxon>Strophariaceae</taxon>
        <taxon>Pholiota</taxon>
    </lineage>
</organism>
<keyword evidence="6" id="KW-0256">Endoplasmic reticulum</keyword>
<feature type="signal peptide" evidence="13">
    <location>
        <begin position="1"/>
        <end position="22"/>
    </location>
</feature>
<evidence type="ECO:0000313" key="15">
    <source>
        <dbReference type="Proteomes" id="UP000807469"/>
    </source>
</evidence>
<evidence type="ECO:0000256" key="10">
    <source>
        <dbReference type="ARBA" id="ARBA00023209"/>
    </source>
</evidence>
<proteinExistence type="predicted"/>
<evidence type="ECO:0000256" key="2">
    <source>
        <dbReference type="ARBA" id="ARBA00022516"/>
    </source>
</evidence>
<dbReference type="EMBL" id="MU155196">
    <property type="protein sequence ID" value="KAF9480370.1"/>
    <property type="molecule type" value="Genomic_DNA"/>
</dbReference>
<dbReference type="Pfam" id="PF04191">
    <property type="entry name" value="PEMT"/>
    <property type="match status" value="1"/>
</dbReference>
<evidence type="ECO:0000256" key="13">
    <source>
        <dbReference type="SAM" id="SignalP"/>
    </source>
</evidence>
<keyword evidence="4" id="KW-0949">S-adenosyl-L-methionine</keyword>
<keyword evidence="8" id="KW-0443">Lipid metabolism</keyword>
<keyword evidence="3" id="KW-0489">Methyltransferase</keyword>
<evidence type="ECO:0000256" key="1">
    <source>
        <dbReference type="ARBA" id="ARBA00004127"/>
    </source>
</evidence>
<keyword evidence="9 12" id="KW-0472">Membrane</keyword>
<keyword evidence="13" id="KW-0732">Signal</keyword>
<dbReference type="GO" id="GO:0008654">
    <property type="term" value="P:phospholipid biosynthetic process"/>
    <property type="evidence" value="ECO:0007669"/>
    <property type="project" value="UniProtKB-KW"/>
</dbReference>
<protein>
    <recommendedName>
        <fullName evidence="16">Protein-S-isoprenylcysteine O-methyltransferase</fullName>
    </recommendedName>
</protein>
<dbReference type="AlphaFoldDB" id="A0A9P6D1N2"/>
<evidence type="ECO:0000256" key="11">
    <source>
        <dbReference type="ARBA" id="ARBA00023264"/>
    </source>
</evidence>
<evidence type="ECO:0000313" key="14">
    <source>
        <dbReference type="EMBL" id="KAF9480370.1"/>
    </source>
</evidence>
<keyword evidence="7 12" id="KW-1133">Transmembrane helix</keyword>
<feature type="transmembrane region" description="Helical" evidence="12">
    <location>
        <begin position="184"/>
        <end position="206"/>
    </location>
</feature>
<sequence length="240" mass="27366">MSTLAKVPILFLYSYFWRIVFTPPQPPAPKEERYKSSSLDKPESINWRMKIVYLGIDVMSTLEAASIIATTYPSLPISQFITKFLHRLFPAGHPEQLSLNWYSFVGFILVATGALIRFLSYRALGQFFRFEPSMQKNHQLITTGPYSLVRHPGYTGVALAVLGWLLWAGAPGSWPRESGLLKNITATIVFAVWAVRFNIIIPFILIPRIPIEDSELQKRFGEEWDGWANRVPYVLIPGVY</sequence>
<keyword evidence="15" id="KW-1185">Reference proteome</keyword>